<keyword evidence="7 8" id="KW-0456">Lyase</keyword>
<keyword evidence="5 8" id="KW-0822">Tryptophan biosynthesis</keyword>
<dbReference type="Gene3D" id="3.20.20.70">
    <property type="entry name" value="Aldolase class I"/>
    <property type="match status" value="1"/>
</dbReference>
<dbReference type="PANTHER" id="PTHR22854">
    <property type="entry name" value="TRYPTOPHAN BIOSYNTHESIS PROTEIN"/>
    <property type="match status" value="1"/>
</dbReference>
<accession>A0A2L1GKA0</accession>
<dbReference type="InterPro" id="IPR011060">
    <property type="entry name" value="RibuloseP-bd_barrel"/>
</dbReference>
<name>A0A2L1GKA0_9BACT</name>
<keyword evidence="3 8" id="KW-0028">Amino-acid biosynthesis</keyword>
<evidence type="ECO:0000256" key="8">
    <source>
        <dbReference type="HAMAP-Rule" id="MF_00134"/>
    </source>
</evidence>
<dbReference type="UniPathway" id="UPA00035">
    <property type="reaction ID" value="UER00043"/>
</dbReference>
<dbReference type="GO" id="GO:0004425">
    <property type="term" value="F:indole-3-glycerol-phosphate synthase activity"/>
    <property type="evidence" value="ECO:0007669"/>
    <property type="project" value="UniProtKB-UniRule"/>
</dbReference>
<dbReference type="InterPro" id="IPR013798">
    <property type="entry name" value="Indole-3-glycerol_P_synth_dom"/>
</dbReference>
<keyword evidence="11" id="KW-1185">Reference proteome</keyword>
<dbReference type="EMBL" id="CP021255">
    <property type="protein sequence ID" value="AVD70100.1"/>
    <property type="molecule type" value="Genomic_DNA"/>
</dbReference>
<evidence type="ECO:0000256" key="1">
    <source>
        <dbReference type="ARBA" id="ARBA00001633"/>
    </source>
</evidence>
<dbReference type="PANTHER" id="PTHR22854:SF2">
    <property type="entry name" value="INDOLE-3-GLYCEROL-PHOSPHATE SYNTHASE"/>
    <property type="match status" value="1"/>
</dbReference>
<dbReference type="EC" id="4.1.1.48" evidence="8"/>
<dbReference type="InterPro" id="IPR045186">
    <property type="entry name" value="Indole-3-glycerol_P_synth"/>
</dbReference>
<evidence type="ECO:0000313" key="10">
    <source>
        <dbReference type="EMBL" id="AVD70100.1"/>
    </source>
</evidence>
<dbReference type="InterPro" id="IPR013785">
    <property type="entry name" value="Aldolase_TIM"/>
</dbReference>
<evidence type="ECO:0000313" key="11">
    <source>
        <dbReference type="Proteomes" id="UP000239867"/>
    </source>
</evidence>
<keyword evidence="6 8" id="KW-0057">Aromatic amino acid biosynthesis</keyword>
<dbReference type="RefSeq" id="WP_104935426.1">
    <property type="nucleotide sequence ID" value="NZ_CP021255.1"/>
</dbReference>
<dbReference type="Pfam" id="PF00218">
    <property type="entry name" value="IGPS"/>
    <property type="match status" value="1"/>
</dbReference>
<dbReference type="GO" id="GO:0004640">
    <property type="term" value="F:phosphoribosylanthranilate isomerase activity"/>
    <property type="evidence" value="ECO:0007669"/>
    <property type="project" value="TreeGrafter"/>
</dbReference>
<evidence type="ECO:0000256" key="2">
    <source>
        <dbReference type="ARBA" id="ARBA00004696"/>
    </source>
</evidence>
<comment type="catalytic activity">
    <reaction evidence="1 8">
        <text>1-(2-carboxyphenylamino)-1-deoxy-D-ribulose 5-phosphate + H(+) = (1S,2R)-1-C-(indol-3-yl)glycerol 3-phosphate + CO2 + H2O</text>
        <dbReference type="Rhea" id="RHEA:23476"/>
        <dbReference type="ChEBI" id="CHEBI:15377"/>
        <dbReference type="ChEBI" id="CHEBI:15378"/>
        <dbReference type="ChEBI" id="CHEBI:16526"/>
        <dbReference type="ChEBI" id="CHEBI:58613"/>
        <dbReference type="ChEBI" id="CHEBI:58866"/>
        <dbReference type="EC" id="4.1.1.48"/>
    </reaction>
</comment>
<organism evidence="10 11">
    <name type="scientific">Desulfobulbus oralis</name>
    <dbReference type="NCBI Taxonomy" id="1986146"/>
    <lineage>
        <taxon>Bacteria</taxon>
        <taxon>Pseudomonadati</taxon>
        <taxon>Thermodesulfobacteriota</taxon>
        <taxon>Desulfobulbia</taxon>
        <taxon>Desulfobulbales</taxon>
        <taxon>Desulfobulbaceae</taxon>
        <taxon>Desulfobulbus</taxon>
    </lineage>
</organism>
<dbReference type="FunFam" id="3.20.20.70:FF:000024">
    <property type="entry name" value="Indole-3-glycerol phosphate synthase"/>
    <property type="match status" value="1"/>
</dbReference>
<feature type="domain" description="Indole-3-glycerol phosphate synthase" evidence="9">
    <location>
        <begin position="5"/>
        <end position="246"/>
    </location>
</feature>
<evidence type="ECO:0000256" key="7">
    <source>
        <dbReference type="ARBA" id="ARBA00023239"/>
    </source>
</evidence>
<dbReference type="KEGG" id="deo:CAY53_00230"/>
<comment type="similarity">
    <text evidence="8">Belongs to the TrpC family.</text>
</comment>
<evidence type="ECO:0000256" key="5">
    <source>
        <dbReference type="ARBA" id="ARBA00022822"/>
    </source>
</evidence>
<dbReference type="NCBIfam" id="NF001377">
    <property type="entry name" value="PRK00278.2-4"/>
    <property type="match status" value="1"/>
</dbReference>
<gene>
    <name evidence="8" type="primary">trpC</name>
    <name evidence="10" type="ORF">CAY53_00230</name>
</gene>
<reference evidence="10 11" key="1">
    <citation type="journal article" date="2018" name="MBio">
        <title>Insights into the evolution of host association through the isolation and characterization of a novel human periodontal pathobiont, Desulfobulbus oralis.</title>
        <authorList>
            <person name="Cross K.L."/>
            <person name="Chirania P."/>
            <person name="Xiong W."/>
            <person name="Beall C.J."/>
            <person name="Elkins J.G."/>
            <person name="Giannone R.J."/>
            <person name="Griffen A.L."/>
            <person name="Guss A.M."/>
            <person name="Hettich R.L."/>
            <person name="Joshi S.S."/>
            <person name="Mokrzan E.M."/>
            <person name="Martin R.K."/>
            <person name="Zhulin I.B."/>
            <person name="Leys E.J."/>
            <person name="Podar M."/>
        </authorList>
    </citation>
    <scope>NUCLEOTIDE SEQUENCE [LARGE SCALE GENOMIC DNA]</scope>
    <source>
        <strain evidence="10 11">ORNL</strain>
    </source>
</reference>
<protein>
    <recommendedName>
        <fullName evidence="8">Indole-3-glycerol phosphate synthase</fullName>
        <shortName evidence="8">IGPS</shortName>
        <ecNumber evidence="8">4.1.1.48</ecNumber>
    </recommendedName>
</protein>
<proteinExistence type="inferred from homology"/>
<dbReference type="AlphaFoldDB" id="A0A2L1GKA0"/>
<evidence type="ECO:0000256" key="6">
    <source>
        <dbReference type="ARBA" id="ARBA00023141"/>
    </source>
</evidence>
<dbReference type="HAMAP" id="MF_00134_B">
    <property type="entry name" value="IGPS_B"/>
    <property type="match status" value="1"/>
</dbReference>
<evidence type="ECO:0000256" key="4">
    <source>
        <dbReference type="ARBA" id="ARBA00022793"/>
    </source>
</evidence>
<dbReference type="OrthoDB" id="9804217at2"/>
<dbReference type="Proteomes" id="UP000239867">
    <property type="component" value="Chromosome"/>
</dbReference>
<keyword evidence="4 8" id="KW-0210">Decarboxylase</keyword>
<evidence type="ECO:0000259" key="9">
    <source>
        <dbReference type="Pfam" id="PF00218"/>
    </source>
</evidence>
<comment type="pathway">
    <text evidence="2 8">Amino-acid biosynthesis; L-tryptophan biosynthesis; L-tryptophan from chorismate: step 4/5.</text>
</comment>
<evidence type="ECO:0000256" key="3">
    <source>
        <dbReference type="ARBA" id="ARBA00022605"/>
    </source>
</evidence>
<dbReference type="GO" id="GO:0000162">
    <property type="term" value="P:L-tryptophan biosynthetic process"/>
    <property type="evidence" value="ECO:0007669"/>
    <property type="project" value="UniProtKB-UniRule"/>
</dbReference>
<sequence length="258" mass="27316">MASILDRIVARKREEVAALKRRGLPPEREKDGPRGFIRALVARRAGGQVAIIAEAKKASPSRGLIAPDFDPVAMARHYQAAGAAAVSVLTERHFFQGGLDDLVQVRAAVQVPVLRKDFIIDALQIEEAAAAGADAVLLIAAILSPGQLRAFREQAAAYGMDALVEVHDEAELESALTSGAQLVGVNNRNLHDFTVDLARSFRLKALVPDSVPLVSESGITSVHELLRLKEAGITAALIGESLMRSGKSGPLLAELAGA</sequence>
<dbReference type="CDD" id="cd00331">
    <property type="entry name" value="IGPS"/>
    <property type="match status" value="1"/>
</dbReference>
<dbReference type="SUPFAM" id="SSF51366">
    <property type="entry name" value="Ribulose-phoshate binding barrel"/>
    <property type="match status" value="1"/>
</dbReference>